<dbReference type="PANTHER" id="PTHR46448">
    <property type="entry name" value="PROTEIN KINASE DOMAIN-CONTAINING PROTEIN"/>
    <property type="match status" value="1"/>
</dbReference>
<dbReference type="GO" id="GO:0004715">
    <property type="term" value="F:non-membrane spanning protein tyrosine kinase activity"/>
    <property type="evidence" value="ECO:0007669"/>
    <property type="project" value="InterPro"/>
</dbReference>
<dbReference type="InterPro" id="IPR042983">
    <property type="entry name" value="PKDCC"/>
</dbReference>
<proteinExistence type="predicted"/>
<keyword evidence="3" id="KW-1185">Reference proteome</keyword>
<evidence type="ECO:0000313" key="3">
    <source>
        <dbReference type="Proteomes" id="UP001186944"/>
    </source>
</evidence>
<sequence>MIDSGGTRREWMDSDSLSQTHFDKYSIFESHLRKLMEKSTEDGLDVSKIQNTAPFDVSYSENLIHCDDFVNIKNRTYLASGWTKAVYKGVYKGKNVAIKTVDVKGQDVSTCMAKGHTFEFCYNKAAQKIVKEIIVLQALANDNVIQVLGFCVPGIHSSLQGVAMVTELGDSVDLIRLLQMSWEDRLRISLDLTRILNFMTTNPYGSMAMNDFRRQQFILVGGKLKLSDVDDVGFGDPSCNEDKDCDIVFSSANFSRRGVCRKYRCHGYNEKRNIFNGGRHFTTFLLPHGAPELLRPLVRTVVDAYSNVTMKPKQILAVLERIVLLYSEGKYLNRTTKDNSIITYRILRHHDLPGIHDYRCRMSLSGFGCTLSVFDPREAQDICDLDEECQGFVMSKVKTWSGRILVHLKSGNSPYSLNNNTDLYLKQSRNKG</sequence>
<dbReference type="AlphaFoldDB" id="A0AA88XVP9"/>
<dbReference type="PANTHER" id="PTHR46448:SF1">
    <property type="entry name" value="PROTEIN KINASE DOMAIN-CONTAINING PROTEIN"/>
    <property type="match status" value="1"/>
</dbReference>
<reference evidence="2" key="1">
    <citation type="submission" date="2019-08" db="EMBL/GenBank/DDBJ databases">
        <title>The improved chromosome-level genome for the pearl oyster Pinctada fucata martensii using PacBio sequencing and Hi-C.</title>
        <authorList>
            <person name="Zheng Z."/>
        </authorList>
    </citation>
    <scope>NUCLEOTIDE SEQUENCE</scope>
    <source>
        <strain evidence="2">ZZ-2019</strain>
        <tissue evidence="2">Adductor muscle</tissue>
    </source>
</reference>
<dbReference type="SUPFAM" id="SSF56112">
    <property type="entry name" value="Protein kinase-like (PK-like)"/>
    <property type="match status" value="1"/>
</dbReference>
<dbReference type="InterPro" id="IPR011009">
    <property type="entry name" value="Kinase-like_dom_sf"/>
</dbReference>
<protein>
    <recommendedName>
        <fullName evidence="1">Protein kinase domain-containing protein</fullName>
    </recommendedName>
</protein>
<accession>A0AA88XVP9</accession>
<dbReference type="Gene3D" id="1.10.510.10">
    <property type="entry name" value="Transferase(Phosphotransferase) domain 1"/>
    <property type="match status" value="1"/>
</dbReference>
<organism evidence="2 3">
    <name type="scientific">Pinctada imbricata</name>
    <name type="common">Atlantic pearl-oyster</name>
    <name type="synonym">Pinctada martensii</name>
    <dbReference type="NCBI Taxonomy" id="66713"/>
    <lineage>
        <taxon>Eukaryota</taxon>
        <taxon>Metazoa</taxon>
        <taxon>Spiralia</taxon>
        <taxon>Lophotrochozoa</taxon>
        <taxon>Mollusca</taxon>
        <taxon>Bivalvia</taxon>
        <taxon>Autobranchia</taxon>
        <taxon>Pteriomorphia</taxon>
        <taxon>Pterioida</taxon>
        <taxon>Pterioidea</taxon>
        <taxon>Pteriidae</taxon>
        <taxon>Pinctada</taxon>
    </lineage>
</organism>
<dbReference type="GO" id="GO:0005524">
    <property type="term" value="F:ATP binding"/>
    <property type="evidence" value="ECO:0007669"/>
    <property type="project" value="InterPro"/>
</dbReference>
<dbReference type="Pfam" id="PF12260">
    <property type="entry name" value="PIP49_C"/>
    <property type="match status" value="1"/>
</dbReference>
<gene>
    <name evidence="2" type="ORF">FSP39_006941</name>
</gene>
<evidence type="ECO:0000313" key="2">
    <source>
        <dbReference type="EMBL" id="KAK3092758.1"/>
    </source>
</evidence>
<name>A0AA88XVP9_PINIB</name>
<dbReference type="GO" id="GO:0001501">
    <property type="term" value="P:skeletal system development"/>
    <property type="evidence" value="ECO:0007669"/>
    <property type="project" value="TreeGrafter"/>
</dbReference>
<dbReference type="PROSITE" id="PS50011">
    <property type="entry name" value="PROTEIN_KINASE_DOM"/>
    <property type="match status" value="1"/>
</dbReference>
<dbReference type="Proteomes" id="UP001186944">
    <property type="component" value="Unassembled WGS sequence"/>
</dbReference>
<evidence type="ECO:0000259" key="1">
    <source>
        <dbReference type="PROSITE" id="PS50011"/>
    </source>
</evidence>
<dbReference type="InterPro" id="IPR000719">
    <property type="entry name" value="Prot_kinase_dom"/>
</dbReference>
<comment type="caution">
    <text evidence="2">The sequence shown here is derived from an EMBL/GenBank/DDBJ whole genome shotgun (WGS) entry which is preliminary data.</text>
</comment>
<feature type="domain" description="Protein kinase" evidence="1">
    <location>
        <begin position="72"/>
        <end position="342"/>
    </location>
</feature>
<dbReference type="GO" id="GO:0005576">
    <property type="term" value="C:extracellular region"/>
    <property type="evidence" value="ECO:0007669"/>
    <property type="project" value="TreeGrafter"/>
</dbReference>
<dbReference type="EMBL" id="VSWD01000009">
    <property type="protein sequence ID" value="KAK3092758.1"/>
    <property type="molecule type" value="Genomic_DNA"/>
</dbReference>
<dbReference type="InterPro" id="IPR022049">
    <property type="entry name" value="FAM69_kinase_dom"/>
</dbReference>